<reference evidence="4" key="1">
    <citation type="submission" date="2021-05" db="EMBL/GenBank/DDBJ databases">
        <authorList>
            <person name="Pietrasiak N."/>
            <person name="Ward R."/>
            <person name="Stajich J.E."/>
            <person name="Kurbessoian T."/>
        </authorList>
    </citation>
    <scope>NUCLEOTIDE SEQUENCE</scope>
    <source>
        <strain evidence="4">HA4357-MV3</strain>
    </source>
</reference>
<proteinExistence type="predicted"/>
<dbReference type="AlphaFoldDB" id="A0A9E3H576"/>
<evidence type="ECO:0000256" key="2">
    <source>
        <dbReference type="SAM" id="Phobius"/>
    </source>
</evidence>
<dbReference type="Proteomes" id="UP000813215">
    <property type="component" value="Unassembled WGS sequence"/>
</dbReference>
<evidence type="ECO:0000313" key="5">
    <source>
        <dbReference type="Proteomes" id="UP000813215"/>
    </source>
</evidence>
<dbReference type="InterPro" id="IPR050811">
    <property type="entry name" value="Phosphate_ABC_transporter"/>
</dbReference>
<dbReference type="EMBL" id="JAHHHW010000023">
    <property type="protein sequence ID" value="MBW4430674.1"/>
    <property type="molecule type" value="Genomic_DNA"/>
</dbReference>
<keyword evidence="2" id="KW-0472">Membrane</keyword>
<organism evidence="4 5">
    <name type="scientific">Pelatocladus maniniholoensis HA4357-MV3</name>
    <dbReference type="NCBI Taxonomy" id="1117104"/>
    <lineage>
        <taxon>Bacteria</taxon>
        <taxon>Bacillati</taxon>
        <taxon>Cyanobacteriota</taxon>
        <taxon>Cyanophyceae</taxon>
        <taxon>Nostocales</taxon>
        <taxon>Nostocaceae</taxon>
        <taxon>Pelatocladus</taxon>
    </lineage>
</organism>
<name>A0A9E3H576_9NOST</name>
<keyword evidence="2" id="KW-1133">Transmembrane helix</keyword>
<dbReference type="PANTHER" id="PTHR30570">
    <property type="entry name" value="PERIPLASMIC PHOSPHATE BINDING COMPONENT OF PHOSPHATE ABC TRANSPORTER"/>
    <property type="match status" value="1"/>
</dbReference>
<gene>
    <name evidence="4" type="ORF">KME28_02660</name>
</gene>
<feature type="domain" description="PBP" evidence="3">
    <location>
        <begin position="145"/>
        <end position="380"/>
    </location>
</feature>
<sequence length="397" mass="43054">MNTGESNTKEDSNGSNRSNNRGTIICGWCSYDANPVGAKHCQNCGKPLVITYAPTNDEVRKLKISPTIGWLALALVLLLVGGGIYFFWQQLQVLTTTSSLNNSPDNASSDIKLYNSMKEVSNVPEGTFNYGGAGVLAYLTAQGTHKAMMQAHPNFHLRYTEPPNNGSPSSSVGISMLLNGELSFAVSGKALEDDNYTKANKRGFTLQSVPVAIDGMGFYTHPDLRIPGLSVQQLQGIHTGQITNWKEVGGPDLPIIIVYLKKASVLTIVLGMEKNSLTSKMEYARDNTTSFRKVAATPGAIGFSSAAQIVNQKSVRPVAVAPNNSKEYVPLITNDRRINADALRDNTYPLSRRVFVLIRRDNTPDQAGGVAYANLLLSKEGQQFIEKTGLVPIRGNK</sequence>
<reference evidence="4" key="2">
    <citation type="journal article" date="2022" name="Microbiol. Resour. Announc.">
        <title>Metagenome Sequencing to Explore Phylogenomics of Terrestrial Cyanobacteria.</title>
        <authorList>
            <person name="Ward R.D."/>
            <person name="Stajich J.E."/>
            <person name="Johansen J.R."/>
            <person name="Huntemann M."/>
            <person name="Clum A."/>
            <person name="Foster B."/>
            <person name="Foster B."/>
            <person name="Roux S."/>
            <person name="Palaniappan K."/>
            <person name="Varghese N."/>
            <person name="Mukherjee S."/>
            <person name="Reddy T.B.K."/>
            <person name="Daum C."/>
            <person name="Copeland A."/>
            <person name="Chen I.A."/>
            <person name="Ivanova N.N."/>
            <person name="Kyrpides N.C."/>
            <person name="Shapiro N."/>
            <person name="Eloe-Fadrosh E.A."/>
            <person name="Pietrasiak N."/>
        </authorList>
    </citation>
    <scope>NUCLEOTIDE SEQUENCE</scope>
    <source>
        <strain evidence="4">HA4357-MV3</strain>
    </source>
</reference>
<dbReference type="Pfam" id="PF12849">
    <property type="entry name" value="PBP_like_2"/>
    <property type="match status" value="1"/>
</dbReference>
<accession>A0A9E3H576</accession>
<dbReference type="SUPFAM" id="SSF53850">
    <property type="entry name" value="Periplasmic binding protein-like II"/>
    <property type="match status" value="1"/>
</dbReference>
<dbReference type="PANTHER" id="PTHR30570:SF1">
    <property type="entry name" value="PHOSPHATE-BINDING PROTEIN PSTS"/>
    <property type="match status" value="1"/>
</dbReference>
<dbReference type="Gene3D" id="3.40.190.10">
    <property type="entry name" value="Periplasmic binding protein-like II"/>
    <property type="match status" value="2"/>
</dbReference>
<feature type="transmembrane region" description="Helical" evidence="2">
    <location>
        <begin position="68"/>
        <end position="88"/>
    </location>
</feature>
<dbReference type="InterPro" id="IPR024370">
    <property type="entry name" value="PBP_domain"/>
</dbReference>
<comment type="caution">
    <text evidence="4">The sequence shown here is derived from an EMBL/GenBank/DDBJ whole genome shotgun (WGS) entry which is preliminary data.</text>
</comment>
<protein>
    <submittedName>
        <fullName evidence="4">Substrate-binding domain-containing protein</fullName>
    </submittedName>
</protein>
<evidence type="ECO:0000313" key="4">
    <source>
        <dbReference type="EMBL" id="MBW4430674.1"/>
    </source>
</evidence>
<evidence type="ECO:0000259" key="3">
    <source>
        <dbReference type="Pfam" id="PF12849"/>
    </source>
</evidence>
<evidence type="ECO:0000256" key="1">
    <source>
        <dbReference type="ARBA" id="ARBA00022729"/>
    </source>
</evidence>
<keyword evidence="2" id="KW-0812">Transmembrane</keyword>
<keyword evidence="1" id="KW-0732">Signal</keyword>